<dbReference type="SMART" id="SM00475">
    <property type="entry name" value="53EXOc"/>
    <property type="match status" value="1"/>
</dbReference>
<dbReference type="HOGENOM" id="CLU_004675_1_5_14"/>
<dbReference type="InterPro" id="IPR020046">
    <property type="entry name" value="5-3_exonucl_a-hlix_arch_N"/>
</dbReference>
<evidence type="ECO:0000313" key="8">
    <source>
        <dbReference type="Proteomes" id="UP000001491"/>
    </source>
</evidence>
<dbReference type="PANTHER" id="PTHR42646">
    <property type="entry name" value="FLAP ENDONUCLEASE XNI"/>
    <property type="match status" value="1"/>
</dbReference>
<dbReference type="Pfam" id="PF01367">
    <property type="entry name" value="5_3_exonuc"/>
    <property type="match status" value="1"/>
</dbReference>
<dbReference type="InterPro" id="IPR002421">
    <property type="entry name" value="5-3_exonuclease"/>
</dbReference>
<evidence type="ECO:0000256" key="4">
    <source>
        <dbReference type="ARBA" id="ARBA00049957"/>
    </source>
</evidence>
<dbReference type="GO" id="GO:0033567">
    <property type="term" value="P:DNA replication, Okazaki fragment processing"/>
    <property type="evidence" value="ECO:0007669"/>
    <property type="project" value="InterPro"/>
</dbReference>
<keyword evidence="2" id="KW-0378">Hydrolase</keyword>
<dbReference type="Pfam" id="PF02739">
    <property type="entry name" value="5_3_exonuc_N"/>
    <property type="match status" value="1"/>
</dbReference>
<dbReference type="GO" id="GO:0003677">
    <property type="term" value="F:DNA binding"/>
    <property type="evidence" value="ECO:0007669"/>
    <property type="project" value="UniProtKB-KW"/>
</dbReference>
<dbReference type="SMART" id="SM00279">
    <property type="entry name" value="HhH2"/>
    <property type="match status" value="1"/>
</dbReference>
<dbReference type="NCBIfam" id="NF011546">
    <property type="entry name" value="PRK14976.1-3"/>
    <property type="match status" value="1"/>
</dbReference>
<evidence type="ECO:0000256" key="3">
    <source>
        <dbReference type="ARBA" id="ARBA00023125"/>
    </source>
</evidence>
<organism evidence="7 8">
    <name type="scientific">Mesomycoplasma conjunctivae (strain ATCC 25834 / NCTC 10147 / HRC/581)</name>
    <name type="common">Mycoplasma conjunctivae</name>
    <dbReference type="NCBI Taxonomy" id="572263"/>
    <lineage>
        <taxon>Bacteria</taxon>
        <taxon>Bacillati</taxon>
        <taxon>Mycoplasmatota</taxon>
        <taxon>Mycoplasmoidales</taxon>
        <taxon>Metamycoplasmataceae</taxon>
        <taxon>Mesomycoplasma</taxon>
    </lineage>
</organism>
<dbReference type="InterPro" id="IPR020045">
    <property type="entry name" value="DNA_polI_H3TH"/>
</dbReference>
<dbReference type="GO" id="GO:0017108">
    <property type="term" value="F:5'-flap endonuclease activity"/>
    <property type="evidence" value="ECO:0007669"/>
    <property type="project" value="InterPro"/>
</dbReference>
<dbReference type="InterPro" id="IPR036279">
    <property type="entry name" value="5-3_exonuclease_C_sf"/>
</dbReference>
<dbReference type="InterPro" id="IPR029060">
    <property type="entry name" value="PIN-like_dom_sf"/>
</dbReference>
<evidence type="ECO:0000256" key="1">
    <source>
        <dbReference type="ARBA" id="ARBA00022722"/>
    </source>
</evidence>
<evidence type="ECO:0000256" key="2">
    <source>
        <dbReference type="ARBA" id="ARBA00022801"/>
    </source>
</evidence>
<dbReference type="KEGG" id="mco:MCJ_005390"/>
<dbReference type="Proteomes" id="UP000001491">
    <property type="component" value="Chromosome"/>
</dbReference>
<keyword evidence="3" id="KW-0238">DNA-binding</keyword>
<dbReference type="SUPFAM" id="SSF47807">
    <property type="entry name" value="5' to 3' exonuclease, C-terminal subdomain"/>
    <property type="match status" value="1"/>
</dbReference>
<dbReference type="CDD" id="cd09859">
    <property type="entry name" value="PIN_53EXO"/>
    <property type="match status" value="1"/>
</dbReference>
<dbReference type="Gene3D" id="1.10.150.20">
    <property type="entry name" value="5' to 3' exonuclease, C-terminal subdomain"/>
    <property type="match status" value="1"/>
</dbReference>
<evidence type="ECO:0000313" key="7">
    <source>
        <dbReference type="EMBL" id="CAT05238.1"/>
    </source>
</evidence>
<sequence length="293" mass="33612">MNRPILLIDGNLMLFKSYYGSVYGGGLLKNSQGIETNAIHTFFLTFFKLINLFNPINCYFAFDKGSKTPRHLAFSEYKQGRSETPESLFTQMEKVKQILTYANINWSQDYNYEADDLIASLKKQILDQNPQAKIVIFSADQDLLQLIDENTIVVDTIKAEGPNIKNLDNFYDLHHIFPHQVVDFKVLSGDKSDNIKIIAGLGLKGAQKLLEKYGNLENIIANSDQISGKIGLEIKEKKEKLLFFQNFITLYNTAKFNFNIFDNLDIQINDKLIATLEELELKTVLKNFLNFRK</sequence>
<keyword evidence="1" id="KW-0540">Nuclease</keyword>
<dbReference type="InterPro" id="IPR038969">
    <property type="entry name" value="FEN"/>
</dbReference>
<reference evidence="8" key="1">
    <citation type="journal article" date="2009" name="BMC Bioinformatics">
        <title>The Mycoplasma conjunctivae genome sequencing, annotation and analysis.</title>
        <authorList>
            <person name="Calderon-Copete S.P."/>
            <person name="Wigger G."/>
            <person name="Wunderlin C."/>
            <person name="Schmidheini T."/>
            <person name="Frey J."/>
            <person name="Quail M.A."/>
            <person name="Falquet L."/>
        </authorList>
    </citation>
    <scope>NUCLEOTIDE SEQUENCE [LARGE SCALE GENOMIC DNA]</scope>
    <source>
        <strain evidence="8">ATCC 25834 / NCTC 10147 / HRC/581</strain>
    </source>
</reference>
<dbReference type="InterPro" id="IPR008918">
    <property type="entry name" value="HhH2"/>
</dbReference>
<feature type="domain" description="5'-3' exonuclease" evidence="6">
    <location>
        <begin position="2"/>
        <end position="267"/>
    </location>
</feature>
<name>C5J6X5_MESCH</name>
<proteinExistence type="predicted"/>
<protein>
    <recommendedName>
        <fullName evidence="5">5'-3' exonuclease</fullName>
    </recommendedName>
</protein>
<dbReference type="PANTHER" id="PTHR42646:SF2">
    <property type="entry name" value="5'-3' EXONUCLEASE FAMILY PROTEIN"/>
    <property type="match status" value="1"/>
</dbReference>
<dbReference type="EMBL" id="FM864216">
    <property type="protein sequence ID" value="CAT05238.1"/>
    <property type="molecule type" value="Genomic_DNA"/>
</dbReference>
<evidence type="ECO:0000259" key="6">
    <source>
        <dbReference type="SMART" id="SM00475"/>
    </source>
</evidence>
<keyword evidence="7" id="KW-0269">Exonuclease</keyword>
<gene>
    <name evidence="7" type="ordered locus">MCJ_005390</name>
</gene>
<comment type="function">
    <text evidence="4">5'-3' exonuclease acting preferentially on double-stranded DNA.</text>
</comment>
<accession>C5J6X5</accession>
<dbReference type="eggNOG" id="COG0258">
    <property type="taxonomic scope" value="Bacteria"/>
</dbReference>
<dbReference type="AlphaFoldDB" id="C5J6X5"/>
<keyword evidence="8" id="KW-1185">Reference proteome</keyword>
<evidence type="ECO:0000256" key="5">
    <source>
        <dbReference type="ARBA" id="ARBA00050026"/>
    </source>
</evidence>
<dbReference type="GO" id="GO:0008409">
    <property type="term" value="F:5'-3' exonuclease activity"/>
    <property type="evidence" value="ECO:0007669"/>
    <property type="project" value="InterPro"/>
</dbReference>
<dbReference type="SUPFAM" id="SSF88723">
    <property type="entry name" value="PIN domain-like"/>
    <property type="match status" value="1"/>
</dbReference>
<dbReference type="CDD" id="cd09898">
    <property type="entry name" value="H3TH_53EXO"/>
    <property type="match status" value="1"/>
</dbReference>
<dbReference type="Gene3D" id="3.40.50.1010">
    <property type="entry name" value="5'-nuclease"/>
    <property type="match status" value="1"/>
</dbReference>